<comment type="caution">
    <text evidence="2">The sequence shown here is derived from an EMBL/GenBank/DDBJ whole genome shotgun (WGS) entry which is preliminary data.</text>
</comment>
<gene>
    <name evidence="2" type="ORF">ACFSL4_18910</name>
</gene>
<protein>
    <submittedName>
        <fullName evidence="2">Uncharacterized protein</fullName>
    </submittedName>
</protein>
<sequence>MPEPIPAIRIARRPTSGVTAEGGDAFAATLLERAGFVPQSSIRQSWYRLHYDMGEDYENEKATHAYEMLTAARYPVVIDPSLRLRNDRTGTPPLAATHDVYNQTLSALIDEIVHADEAVEVAALLYVLTDEKIGMLPALREVVEKAGFWVDGLGTPPLAERLREANRALLEATVGIHHTADALLALPDDRQRRPVPQWLLRTQAAQARTATTTGHAPASPNSDEAEPPHPAAPQPPRRTR</sequence>
<name>A0ABW4IT02_9ACTN</name>
<organism evidence="2 3">
    <name type="scientific">Streptomyces caeni</name>
    <dbReference type="NCBI Taxonomy" id="2307231"/>
    <lineage>
        <taxon>Bacteria</taxon>
        <taxon>Bacillati</taxon>
        <taxon>Actinomycetota</taxon>
        <taxon>Actinomycetes</taxon>
        <taxon>Kitasatosporales</taxon>
        <taxon>Streptomycetaceae</taxon>
        <taxon>Streptomyces</taxon>
    </lineage>
</organism>
<evidence type="ECO:0000256" key="1">
    <source>
        <dbReference type="SAM" id="MobiDB-lite"/>
    </source>
</evidence>
<evidence type="ECO:0000313" key="3">
    <source>
        <dbReference type="Proteomes" id="UP001597261"/>
    </source>
</evidence>
<feature type="compositionally biased region" description="Pro residues" evidence="1">
    <location>
        <begin position="228"/>
        <end position="240"/>
    </location>
</feature>
<feature type="compositionally biased region" description="Low complexity" evidence="1">
    <location>
        <begin position="202"/>
        <end position="213"/>
    </location>
</feature>
<keyword evidence="3" id="KW-1185">Reference proteome</keyword>
<proteinExistence type="predicted"/>
<dbReference type="EMBL" id="JBHUDX010000050">
    <property type="protein sequence ID" value="MFD1660212.1"/>
    <property type="molecule type" value="Genomic_DNA"/>
</dbReference>
<evidence type="ECO:0000313" key="2">
    <source>
        <dbReference type="EMBL" id="MFD1660212.1"/>
    </source>
</evidence>
<dbReference type="RefSeq" id="WP_381084084.1">
    <property type="nucleotide sequence ID" value="NZ_JBHUDX010000050.1"/>
</dbReference>
<dbReference type="Proteomes" id="UP001597261">
    <property type="component" value="Unassembled WGS sequence"/>
</dbReference>
<reference evidence="3" key="1">
    <citation type="journal article" date="2019" name="Int. J. Syst. Evol. Microbiol.">
        <title>The Global Catalogue of Microorganisms (GCM) 10K type strain sequencing project: providing services to taxonomists for standard genome sequencing and annotation.</title>
        <authorList>
            <consortium name="The Broad Institute Genomics Platform"/>
            <consortium name="The Broad Institute Genome Sequencing Center for Infectious Disease"/>
            <person name="Wu L."/>
            <person name="Ma J."/>
        </authorList>
    </citation>
    <scope>NUCLEOTIDE SEQUENCE [LARGE SCALE GENOMIC DNA]</scope>
    <source>
        <strain evidence="3">CGMCC 1.12470</strain>
    </source>
</reference>
<feature type="region of interest" description="Disordered" evidence="1">
    <location>
        <begin position="202"/>
        <end position="240"/>
    </location>
</feature>
<accession>A0ABW4IT02</accession>